<dbReference type="Pfam" id="PF12796">
    <property type="entry name" value="Ank_2"/>
    <property type="match status" value="1"/>
</dbReference>
<dbReference type="InterPro" id="IPR002110">
    <property type="entry name" value="Ankyrin_rpt"/>
</dbReference>
<reference evidence="5" key="1">
    <citation type="submission" date="2021-01" db="EMBL/GenBank/DDBJ databases">
        <authorList>
            <person name="Corre E."/>
            <person name="Pelletier E."/>
            <person name="Niang G."/>
            <person name="Scheremetjew M."/>
            <person name="Finn R."/>
            <person name="Kale V."/>
            <person name="Holt S."/>
            <person name="Cochrane G."/>
            <person name="Meng A."/>
            <person name="Brown T."/>
            <person name="Cohen L."/>
        </authorList>
    </citation>
    <scope>NUCLEOTIDE SEQUENCE</scope>
    <source>
        <strain evidence="5">RCC927</strain>
    </source>
</reference>
<dbReference type="PROSITE" id="PS50297">
    <property type="entry name" value="ANK_REP_REGION"/>
    <property type="match status" value="1"/>
</dbReference>
<keyword evidence="2 3" id="KW-0040">ANK repeat</keyword>
<proteinExistence type="predicted"/>
<dbReference type="SMART" id="SM00248">
    <property type="entry name" value="ANK"/>
    <property type="match status" value="2"/>
</dbReference>
<dbReference type="Gene3D" id="1.25.40.20">
    <property type="entry name" value="Ankyrin repeat-containing domain"/>
    <property type="match status" value="1"/>
</dbReference>
<accession>A0A7S3FJA6</accession>
<dbReference type="InterPro" id="IPR050745">
    <property type="entry name" value="Multifunctional_regulatory"/>
</dbReference>
<feature type="region of interest" description="Disordered" evidence="4">
    <location>
        <begin position="1"/>
        <end position="31"/>
    </location>
</feature>
<dbReference type="PANTHER" id="PTHR24189">
    <property type="entry name" value="MYOTROPHIN"/>
    <property type="match status" value="1"/>
</dbReference>
<feature type="compositionally biased region" description="Gly residues" evidence="4">
    <location>
        <begin position="1"/>
        <end position="13"/>
    </location>
</feature>
<dbReference type="PROSITE" id="PS50088">
    <property type="entry name" value="ANK_REPEAT"/>
    <property type="match status" value="1"/>
</dbReference>
<gene>
    <name evidence="5" type="ORF">PSIN1315_LOCUS13631</name>
</gene>
<feature type="repeat" description="ANK" evidence="3">
    <location>
        <begin position="152"/>
        <end position="184"/>
    </location>
</feature>
<dbReference type="PANTHER" id="PTHR24189:SF50">
    <property type="entry name" value="ANKYRIN REPEAT AND SOCS BOX PROTEIN 2"/>
    <property type="match status" value="1"/>
</dbReference>
<evidence type="ECO:0000256" key="1">
    <source>
        <dbReference type="ARBA" id="ARBA00022737"/>
    </source>
</evidence>
<evidence type="ECO:0000256" key="4">
    <source>
        <dbReference type="SAM" id="MobiDB-lite"/>
    </source>
</evidence>
<evidence type="ECO:0000256" key="2">
    <source>
        <dbReference type="ARBA" id="ARBA00023043"/>
    </source>
</evidence>
<keyword evidence="1" id="KW-0677">Repeat</keyword>
<dbReference type="InterPro" id="IPR036770">
    <property type="entry name" value="Ankyrin_rpt-contain_sf"/>
</dbReference>
<evidence type="ECO:0000256" key="3">
    <source>
        <dbReference type="PROSITE-ProRule" id="PRU00023"/>
    </source>
</evidence>
<sequence>MLGGGGGMLGGGMSPEELQQKMRDDAEFAAQMNEQAAKYEEVMQSPEMQAAAKQQAAQMAELGEKLKDHPDFKQFFQDVKQGGQEAMMRYWKDDDFVRKFGRAMQEHQAQKAKDAEQFFEVENIFDAAKAGDVEAIEDFAATGVDLNEKGEDGRSAMHLAVAYGRMDALRALIKAGGNYDAKDPGKNTVLMYAVGYGRKDCTLALLEAGASAAAQNDKGMNALQLAMADERNPLASDQEVLDALKSAVDAAPAFSDV</sequence>
<dbReference type="AlphaFoldDB" id="A0A7S3FJA6"/>
<organism evidence="5">
    <name type="scientific">Prasinoderma singulare</name>
    <dbReference type="NCBI Taxonomy" id="676789"/>
    <lineage>
        <taxon>Eukaryota</taxon>
        <taxon>Viridiplantae</taxon>
        <taxon>Prasinodermophyta</taxon>
        <taxon>Prasinodermophyceae</taxon>
        <taxon>Prasinodermales</taxon>
        <taxon>Prasinodermaceae</taxon>
        <taxon>Prasinoderma</taxon>
    </lineage>
</organism>
<protein>
    <submittedName>
        <fullName evidence="5">Uncharacterized protein</fullName>
    </submittedName>
</protein>
<name>A0A7S3FJA6_9VIRI</name>
<dbReference type="EMBL" id="HBHY01021295">
    <property type="protein sequence ID" value="CAE0152238.1"/>
    <property type="molecule type" value="Transcribed_RNA"/>
</dbReference>
<dbReference type="SUPFAM" id="SSF48403">
    <property type="entry name" value="Ankyrin repeat"/>
    <property type="match status" value="1"/>
</dbReference>
<evidence type="ECO:0000313" key="5">
    <source>
        <dbReference type="EMBL" id="CAE0152238.1"/>
    </source>
</evidence>